<feature type="compositionally biased region" description="Polar residues" evidence="6">
    <location>
        <begin position="1125"/>
        <end position="1134"/>
    </location>
</feature>
<dbReference type="Pfam" id="PF00082">
    <property type="entry name" value="Peptidase_S8"/>
    <property type="match status" value="2"/>
</dbReference>
<name>A0ABY5LE51_9SPHN</name>
<evidence type="ECO:0000313" key="10">
    <source>
        <dbReference type="EMBL" id="UUL84064.1"/>
    </source>
</evidence>
<feature type="region of interest" description="Disordered" evidence="6">
    <location>
        <begin position="65"/>
        <end position="86"/>
    </location>
</feature>
<accession>A0ABY5LE51</accession>
<evidence type="ECO:0000256" key="1">
    <source>
        <dbReference type="ARBA" id="ARBA00011073"/>
    </source>
</evidence>
<proteinExistence type="inferred from homology"/>
<keyword evidence="3 5" id="KW-0378">Hydrolase</keyword>
<dbReference type="Gene3D" id="3.30.1380.10">
    <property type="match status" value="1"/>
</dbReference>
<feature type="compositionally biased region" description="Acidic residues" evidence="6">
    <location>
        <begin position="659"/>
        <end position="684"/>
    </location>
</feature>
<feature type="region of interest" description="Disordered" evidence="6">
    <location>
        <begin position="471"/>
        <end position="494"/>
    </location>
</feature>
<evidence type="ECO:0000259" key="8">
    <source>
        <dbReference type="Pfam" id="PF01471"/>
    </source>
</evidence>
<protein>
    <submittedName>
        <fullName evidence="10">S8 family serine peptidase</fullName>
    </submittedName>
</protein>
<feature type="compositionally biased region" description="Pro residues" evidence="6">
    <location>
        <begin position="1781"/>
        <end position="1790"/>
    </location>
</feature>
<dbReference type="Gene3D" id="1.10.101.10">
    <property type="entry name" value="PGBD-like superfamily/PGBD"/>
    <property type="match status" value="1"/>
</dbReference>
<evidence type="ECO:0000256" key="6">
    <source>
        <dbReference type="SAM" id="MobiDB-lite"/>
    </source>
</evidence>
<dbReference type="InterPro" id="IPR036365">
    <property type="entry name" value="PGBD-like_sf"/>
</dbReference>
<feature type="domain" description="Peptidase S8/S53" evidence="7">
    <location>
        <begin position="453"/>
        <end position="556"/>
    </location>
</feature>
<keyword evidence="2 5" id="KW-0645">Protease</keyword>
<evidence type="ECO:0000259" key="9">
    <source>
        <dbReference type="Pfam" id="PF13539"/>
    </source>
</evidence>
<feature type="region of interest" description="Disordered" evidence="6">
    <location>
        <begin position="1772"/>
        <end position="1811"/>
    </location>
</feature>
<dbReference type="EMBL" id="CP101740">
    <property type="protein sequence ID" value="UUL84064.1"/>
    <property type="molecule type" value="Genomic_DNA"/>
</dbReference>
<dbReference type="PANTHER" id="PTHR43806">
    <property type="entry name" value="PEPTIDASE S8"/>
    <property type="match status" value="1"/>
</dbReference>
<feature type="domain" description="Peptidoglycan binding-like" evidence="8">
    <location>
        <begin position="1032"/>
        <end position="1104"/>
    </location>
</feature>
<dbReference type="InterPro" id="IPR036366">
    <property type="entry name" value="PGBDSf"/>
</dbReference>
<feature type="active site" description="Charge relay system" evidence="5">
    <location>
        <position position="522"/>
    </location>
</feature>
<dbReference type="Gene3D" id="2.60.120.1290">
    <property type="match status" value="1"/>
</dbReference>
<dbReference type="Pfam" id="PF13539">
    <property type="entry name" value="Peptidase_M15_4"/>
    <property type="match status" value="1"/>
</dbReference>
<evidence type="ECO:0000256" key="5">
    <source>
        <dbReference type="PROSITE-ProRule" id="PRU01240"/>
    </source>
</evidence>
<organism evidence="10 11">
    <name type="scientific">Sphingomonas qomolangmaensis</name>
    <dbReference type="NCBI Taxonomy" id="2918765"/>
    <lineage>
        <taxon>Bacteria</taxon>
        <taxon>Pseudomonadati</taxon>
        <taxon>Pseudomonadota</taxon>
        <taxon>Alphaproteobacteria</taxon>
        <taxon>Sphingomonadales</taxon>
        <taxon>Sphingomonadaceae</taxon>
        <taxon>Sphingomonas</taxon>
    </lineage>
</organism>
<dbReference type="InterPro" id="IPR036852">
    <property type="entry name" value="Peptidase_S8/S53_dom_sf"/>
</dbReference>
<dbReference type="PANTHER" id="PTHR43806:SF11">
    <property type="entry name" value="CEREVISIN-RELATED"/>
    <property type="match status" value="1"/>
</dbReference>
<feature type="domain" description="Peptidase M15C" evidence="9">
    <location>
        <begin position="1917"/>
        <end position="2044"/>
    </location>
</feature>
<dbReference type="Proteomes" id="UP001058533">
    <property type="component" value="Chromosome"/>
</dbReference>
<dbReference type="InterPro" id="IPR009045">
    <property type="entry name" value="Zn_M74/Hedgehog-like"/>
</dbReference>
<evidence type="ECO:0000313" key="11">
    <source>
        <dbReference type="Proteomes" id="UP001058533"/>
    </source>
</evidence>
<dbReference type="SUPFAM" id="SSF52743">
    <property type="entry name" value="Subtilisin-like"/>
    <property type="match status" value="1"/>
</dbReference>
<evidence type="ECO:0000256" key="3">
    <source>
        <dbReference type="ARBA" id="ARBA00022801"/>
    </source>
</evidence>
<keyword evidence="11" id="KW-1185">Reference proteome</keyword>
<dbReference type="InterPro" id="IPR050131">
    <property type="entry name" value="Peptidase_S8_subtilisin-like"/>
</dbReference>
<comment type="similarity">
    <text evidence="1 5">Belongs to the peptidase S8 family.</text>
</comment>
<feature type="active site" description="Charge relay system" evidence="5">
    <location>
        <position position="125"/>
    </location>
</feature>
<feature type="region of interest" description="Disordered" evidence="6">
    <location>
        <begin position="1115"/>
        <end position="1135"/>
    </location>
</feature>
<dbReference type="SUPFAM" id="SSF53474">
    <property type="entry name" value="alpha/beta-Hydrolases"/>
    <property type="match status" value="1"/>
</dbReference>
<sequence length="2045" mass="216865">MESALLELAEEGGPDELVSVIVRLREGGGVPAPIRVIARFGLIATCRLRRGDIAAVRTQVASMKRPQYYTPTPDTPTPDTAAENNAADDEEWSVEASSDVTFRAADVRRNGELPTGAGVVVAHLDWGLDFAHPAFRRPDGRTRLLALWDQGARYDAARPNHYGFGRIFTREEIDHALTAPDPRAALGYRWWTSDRGSGSHGSHTMGISSGAEYPGGLAGLASDADLIFVDLTTRTPQGPQPLGDSTDLIEGCDLVLRVAGDRPVVLNASLGRQAGQHDGQTLTEQALDAMLLEQPGRAMAMSCGNYFAKAAHASITLDPGEAHAFDLDLAVGSRPAEVDLWYKKGDAIDLSLTGPGGIAIAPVAGDGRADVIWQGRVVGRLHNRLNDPNNGDSQGSLFLYAGAPAGRWQLVGHGRAIGDGRLHVWIERDPAGAGRLRLADHAVDTATTLGTICNGYRTIAVAAYDAHRTDRAPGRFSSAGPTRDGRTARPGCSAPGVQVLSVRSMPRDGREAPPSSRMSGTSMAAPYVAGVIALMFAAAPRRLQIDETRAALFGTLEPVPATERTRLGAGYCDAVAAVKAARAIDTPTLISGAPPQEVKMEEDFDSSEDEDLACNADDESEAAAIEAIAQMTPSEADDAIGPVMEGDGDTAEGGKWDFEDGAADDGDGYRDDSDEVSGDGDDEAQGARPMRHGRRPRRGGGGGLPFQFQIPIGGSGGLGLAVPLGGRSSPFALSIPLSSPAPAPAPPAPAVPAIPVPMAATRPEEPAITTALDLPADPVVVATELAAESGELEQADSGCCAECDGDAAEDEATIAEAAAIEAIEASYATADFSEVDARYAGEQLMAAVGRADGTWRSSTEMLTGLSEAMGVEAGDAESLAPSLTALFNDVARGGDVRSLLGRRVRVLLRPGEPIGRTSPIRGDLLLRTVPGHGWTQLGFVAAPGFASGVRTLELGLRPESDPRTSPGRYVHVVELWPVRRGEDDRFARRVANAADLMLNDTMLLRLVAGDGNEAAESGDLEAGESALGPGARGPAVVELQRRLNALDAVRTRRGLMGLGDMPLQEDGSYGPRVRAAVLALQSLAPAGIVPRADGVVGAATWRALALLEATSAAVSPSPPLRTRAAPSSDSTESNGVAAGEIIEPRIALLTPHRGTPPDLVLRWNAMASLPERLDVLVHLHGFSGRGAAMRIDRDKLPNSGLDFVDPVNPASAGRSSPLLAILPRGNFYGGRSGMGYDFPALTTPGALGRLIALALARFAAATNTTIVQPGRLILTCHSGGGAALMRLLPHTDPDEVHCFDALYGAPTPLIRWAQARLGGASVQNAALRVLYRAGEGTAAHSRQVEQALAGITANDPALARRWRVEPVAAAHNEIPRRYGWRLLADPAVQLASGGNAPVRRGGAESELWEVPTEVGPTPPAGLSQSEVDALAAREFGSAAELEAYFASAGGFADWFNRMLSGQGPFTRGRGGALRVPTSAGARARFAGFWDRMATTYDRPRISLLEFSALVAIVLNETDGDFAGKTESSGRGGGGRTDARGRHPGLAYFFDRIELRPGHFKASYNHMSGGRTAGSLFDDAVFVRAHGALGGARELANRGSDFDGAWNSHYYPQAIFSTRENDPDTAFVRETDFYKFRGRGIIQTTGRASYLRHAAFIRGYRGPEPALQGLAARWSAASEQEICTISANTDWDQYFAVPETLGLGLRFHAGVSRYHHMSRQADVLNDVGVEQALGRSGSIYRMGRQISGSGGYGRGVYRDRVLGLMRAMLTLSAPAGASRPTPGTPAEPPRAPQELQHRPRPVSQRDGSRSDLHLGEVTAPDEAAARVQWEANPGIHGYFSRSFASYLEFAPLFARRGVADAAAYLAANITGLTFLGRRQMGHRGFVEPLRAAEAALQGQRLDPPVTSFGVLNIRRIAGNQTLSLHALGRAMDLNPRTNPHMRDPRDFLVIQAVTGTDLRRERTPARLRELSTQFQRDFTPAWASAQSMPDVVRALADRATRARLDRYASDGFCTLDPALIEALIAAGLGWGGGWVSSKDFMHFQLA</sequence>
<feature type="domain" description="Peptidase S8/S53" evidence="7">
    <location>
        <begin position="116"/>
        <end position="320"/>
    </location>
</feature>
<dbReference type="InterPro" id="IPR000209">
    <property type="entry name" value="Peptidase_S8/S53_dom"/>
</dbReference>
<dbReference type="PROSITE" id="PS51892">
    <property type="entry name" value="SUBTILASE"/>
    <property type="match status" value="1"/>
</dbReference>
<dbReference type="Gene3D" id="3.40.50.200">
    <property type="entry name" value="Peptidase S8/S53 domain"/>
    <property type="match status" value="1"/>
</dbReference>
<dbReference type="InterPro" id="IPR023828">
    <property type="entry name" value="Peptidase_S8_Ser-AS"/>
</dbReference>
<dbReference type="InterPro" id="IPR039561">
    <property type="entry name" value="Peptidase_M15C"/>
</dbReference>
<dbReference type="SUPFAM" id="SSF55166">
    <property type="entry name" value="Hedgehog/DD-peptidase"/>
    <property type="match status" value="1"/>
</dbReference>
<feature type="region of interest" description="Disordered" evidence="6">
    <location>
        <begin position="632"/>
        <end position="704"/>
    </location>
</feature>
<dbReference type="PRINTS" id="PR00723">
    <property type="entry name" value="SUBTILISIN"/>
</dbReference>
<dbReference type="InterPro" id="IPR002477">
    <property type="entry name" value="Peptidoglycan-bd-like"/>
</dbReference>
<feature type="active site" description="Charge relay system" evidence="5">
    <location>
        <position position="200"/>
    </location>
</feature>
<dbReference type="Pfam" id="PF01471">
    <property type="entry name" value="PG_binding_1"/>
    <property type="match status" value="1"/>
</dbReference>
<keyword evidence="4 5" id="KW-0720">Serine protease</keyword>
<dbReference type="InterPro" id="IPR015500">
    <property type="entry name" value="Peptidase_S8_subtilisin-rel"/>
</dbReference>
<gene>
    <name evidence="10" type="ORF">NMP03_07735</name>
</gene>
<feature type="compositionally biased region" description="Basic residues" evidence="6">
    <location>
        <begin position="689"/>
        <end position="698"/>
    </location>
</feature>
<evidence type="ECO:0000259" key="7">
    <source>
        <dbReference type="Pfam" id="PF00082"/>
    </source>
</evidence>
<evidence type="ECO:0000256" key="4">
    <source>
        <dbReference type="ARBA" id="ARBA00022825"/>
    </source>
</evidence>
<dbReference type="InterPro" id="IPR029058">
    <property type="entry name" value="AB_hydrolase_fold"/>
</dbReference>
<dbReference type="RefSeq" id="WP_256507899.1">
    <property type="nucleotide sequence ID" value="NZ_CP101740.1"/>
</dbReference>
<evidence type="ECO:0000256" key="2">
    <source>
        <dbReference type="ARBA" id="ARBA00022670"/>
    </source>
</evidence>
<dbReference type="PROSITE" id="PS00138">
    <property type="entry name" value="SUBTILASE_SER"/>
    <property type="match status" value="1"/>
</dbReference>
<reference evidence="10" key="1">
    <citation type="submission" date="2022-07" db="EMBL/GenBank/DDBJ databases">
        <title>Sphingomonas sp. nov., a novel bacterium isolated from the north slope of the Mount Everest.</title>
        <authorList>
            <person name="Cui X."/>
            <person name="Liu Y."/>
        </authorList>
    </citation>
    <scope>NUCLEOTIDE SEQUENCE</scope>
    <source>
        <strain evidence="10">S5-59</strain>
    </source>
</reference>
<dbReference type="SUPFAM" id="SSF47090">
    <property type="entry name" value="PGBD-like"/>
    <property type="match status" value="1"/>
</dbReference>